<evidence type="ECO:0000256" key="1">
    <source>
        <dbReference type="SAM" id="Phobius"/>
    </source>
</evidence>
<dbReference type="Proteomes" id="UP000004933">
    <property type="component" value="Unassembled WGS sequence"/>
</dbReference>
<dbReference type="EMBL" id="AEBE01000074">
    <property type="protein sequence ID" value="EFU90247.1"/>
    <property type="molecule type" value="Genomic_DNA"/>
</dbReference>
<keyword evidence="1" id="KW-1133">Transmembrane helix</keyword>
<protein>
    <submittedName>
        <fullName evidence="2">Uncharacterized protein</fullName>
    </submittedName>
</protein>
<gene>
    <name evidence="2" type="ORF">HMPREF9511_01804</name>
</gene>
<name>A0ABC9P5E5_ENTFL</name>
<sequence length="44" mass="5400">HRSLDLTKKLRKLFFEVFFVYFFVFKSVDFKAFLAETILFFKSV</sequence>
<keyword evidence="1" id="KW-0472">Membrane</keyword>
<reference evidence="2 3" key="1">
    <citation type="submission" date="2010-09" db="EMBL/GenBank/DDBJ databases">
        <authorList>
            <person name="Weinstock G."/>
            <person name="Sodergren E."/>
            <person name="Clifton S."/>
            <person name="Fulton L."/>
            <person name="Fulton B."/>
            <person name="Courtney L."/>
            <person name="Fronick C."/>
            <person name="Harrison M."/>
            <person name="Strong C."/>
            <person name="Farmer C."/>
            <person name="Delahaunty K."/>
            <person name="Markovic C."/>
            <person name="Hall O."/>
            <person name="Minx P."/>
            <person name="Tomlinson C."/>
            <person name="Mitreva M."/>
            <person name="Hou S."/>
            <person name="Chen J."/>
            <person name="Wollam A."/>
            <person name="Pepin K.H."/>
            <person name="Johnson M."/>
            <person name="Bhonagiri V."/>
            <person name="Zhang X."/>
            <person name="Suruliraj S."/>
            <person name="Warren W."/>
            <person name="Chinwalla A."/>
            <person name="Mardis E.R."/>
            <person name="Wilson R.K."/>
        </authorList>
    </citation>
    <scope>NUCLEOTIDE SEQUENCE [LARGE SCALE GENOMIC DNA]</scope>
    <source>
        <strain evidence="2 3">TX0630</strain>
    </source>
</reference>
<evidence type="ECO:0000313" key="2">
    <source>
        <dbReference type="EMBL" id="EFU90247.1"/>
    </source>
</evidence>
<dbReference type="AlphaFoldDB" id="A0ABC9P5E5"/>
<organism evidence="2 3">
    <name type="scientific">Enterococcus faecalis TX0630</name>
    <dbReference type="NCBI Taxonomy" id="749508"/>
    <lineage>
        <taxon>Bacteria</taxon>
        <taxon>Bacillati</taxon>
        <taxon>Bacillota</taxon>
        <taxon>Bacilli</taxon>
        <taxon>Lactobacillales</taxon>
        <taxon>Enterococcaceae</taxon>
        <taxon>Enterococcus</taxon>
    </lineage>
</organism>
<proteinExistence type="predicted"/>
<feature type="transmembrane region" description="Helical" evidence="1">
    <location>
        <begin position="12"/>
        <end position="34"/>
    </location>
</feature>
<comment type="caution">
    <text evidence="2">The sequence shown here is derived from an EMBL/GenBank/DDBJ whole genome shotgun (WGS) entry which is preliminary data.</text>
</comment>
<keyword evidence="1" id="KW-0812">Transmembrane</keyword>
<feature type="non-terminal residue" evidence="2">
    <location>
        <position position="1"/>
    </location>
</feature>
<evidence type="ECO:0000313" key="3">
    <source>
        <dbReference type="Proteomes" id="UP000004933"/>
    </source>
</evidence>
<accession>A0ABC9P5E5</accession>